<keyword evidence="2" id="KW-1185">Reference proteome</keyword>
<dbReference type="AlphaFoldDB" id="A0AAV5SMW2"/>
<organism evidence="1 2">
    <name type="scientific">Pristionchus entomophagus</name>
    <dbReference type="NCBI Taxonomy" id="358040"/>
    <lineage>
        <taxon>Eukaryota</taxon>
        <taxon>Metazoa</taxon>
        <taxon>Ecdysozoa</taxon>
        <taxon>Nematoda</taxon>
        <taxon>Chromadorea</taxon>
        <taxon>Rhabditida</taxon>
        <taxon>Rhabditina</taxon>
        <taxon>Diplogasteromorpha</taxon>
        <taxon>Diplogasteroidea</taxon>
        <taxon>Neodiplogasteridae</taxon>
        <taxon>Pristionchus</taxon>
    </lineage>
</organism>
<comment type="caution">
    <text evidence="1">The sequence shown here is derived from an EMBL/GenBank/DDBJ whole genome shotgun (WGS) entry which is preliminary data.</text>
</comment>
<feature type="non-terminal residue" evidence="1">
    <location>
        <position position="1"/>
    </location>
</feature>
<protein>
    <submittedName>
        <fullName evidence="1">Uncharacterized protein</fullName>
    </submittedName>
</protein>
<accession>A0AAV5SMW2</accession>
<gene>
    <name evidence="1" type="ORF">PENTCL1PPCAC_4148</name>
</gene>
<dbReference type="EMBL" id="BTSX01000001">
    <property type="protein sequence ID" value="GMS81973.1"/>
    <property type="molecule type" value="Genomic_DNA"/>
</dbReference>
<reference evidence="1" key="1">
    <citation type="submission" date="2023-10" db="EMBL/GenBank/DDBJ databases">
        <title>Genome assembly of Pristionchus species.</title>
        <authorList>
            <person name="Yoshida K."/>
            <person name="Sommer R.J."/>
        </authorList>
    </citation>
    <scope>NUCLEOTIDE SEQUENCE</scope>
    <source>
        <strain evidence="1">RS0144</strain>
    </source>
</reference>
<evidence type="ECO:0000313" key="2">
    <source>
        <dbReference type="Proteomes" id="UP001432027"/>
    </source>
</evidence>
<proteinExistence type="predicted"/>
<sequence length="134" mass="15288">SIASSSVKLFESKDDFYSIVDIANHTPTIIDLLLHIKEEISLRTAKLKYSISDGIFKAHYSIFIDTISSLCGNTESDIYRCRKGTTHVIRGLRLPNDWPAQFRTGKPLNLRMEIDTEEKKRILSIEFAVQIGRD</sequence>
<evidence type="ECO:0000313" key="1">
    <source>
        <dbReference type="EMBL" id="GMS81973.1"/>
    </source>
</evidence>
<name>A0AAV5SMW2_9BILA</name>
<dbReference type="Proteomes" id="UP001432027">
    <property type="component" value="Unassembled WGS sequence"/>
</dbReference>